<gene>
    <name evidence="1" type="ORF">AB3G37_14085</name>
</gene>
<accession>A0AB39VJJ8</accession>
<proteinExistence type="predicted"/>
<sequence length="605" mass="68718">MKVPYITQTSITLLKNNESTEGAAFFKGTSCPRLNDSLPEYNLPVKKDESKFVVGWDCLRLCEQQKPIEKSPPLSVANPNTEKSVIDKMESIYKKSAISQSEISSEIALNILDCSHVESERKSHEIGNGDIVTKNQLFCVDEKTGIGHSYLHERDKPFNDILSDKNKKINVFLPGYATGDRYTLIFTALIEPRLEISIAYTEGNKGEEKAATEAFDVIKNSLIKNGELNPEKRLTLLSYSNNDLKAVREKLDDSETKSSFTHIKGAGNCPLRLPKDAEHMFHISATTEIINRHFRENDTLISDKFSQVKEKLHNLVTSDEQEKINALVDDVIKYHGIKKGDVALWIADREFANERESQAISRPRMFDLIADYLKKNDISVFCIADTYINRIKTFDGNQVINNRHPHRLPGLSHIGRFWAEPLLSPRENQWYFMDKLLEKTGGKLIGIRSGALEPFALMGHNIIYLEHKNMFTPERHASWQGVIPYRRLITEGYTGYIKSNTEIMRDHKINNMLSNQLKNLINSRSKYTDESFSSMTESIIRNKIDTQELSPQLSLQNEISEIQEDIASGVMSENELKLLVNMLNSEKINDSAATVITQHASSLTS</sequence>
<dbReference type="EMBL" id="CP165628">
    <property type="protein sequence ID" value="XDU70708.1"/>
    <property type="molecule type" value="Genomic_DNA"/>
</dbReference>
<evidence type="ECO:0000313" key="1">
    <source>
        <dbReference type="EMBL" id="XDU70708.1"/>
    </source>
</evidence>
<dbReference type="RefSeq" id="WP_369788181.1">
    <property type="nucleotide sequence ID" value="NZ_CP165628.1"/>
</dbReference>
<reference evidence="1" key="1">
    <citation type="submission" date="2024-07" db="EMBL/GenBank/DDBJ databases">
        <authorList>
            <person name="Biller S.J."/>
        </authorList>
    </citation>
    <scope>NUCLEOTIDE SEQUENCE</scope>
    <source>
        <strain evidence="1">WC2420</strain>
    </source>
</reference>
<organism evidence="1">
    <name type="scientific">Rouxiella sp. WC2420</name>
    <dbReference type="NCBI Taxonomy" id="3234145"/>
    <lineage>
        <taxon>Bacteria</taxon>
        <taxon>Pseudomonadati</taxon>
        <taxon>Pseudomonadota</taxon>
        <taxon>Gammaproteobacteria</taxon>
        <taxon>Enterobacterales</taxon>
        <taxon>Yersiniaceae</taxon>
        <taxon>Rouxiella</taxon>
    </lineage>
</organism>
<dbReference type="AlphaFoldDB" id="A0AB39VJJ8"/>
<name>A0AB39VJJ8_9GAMM</name>
<protein>
    <submittedName>
        <fullName evidence="1">Uncharacterized protein</fullName>
    </submittedName>
</protein>